<proteinExistence type="predicted"/>
<name>A0A6J5LSP0_9CAUD</name>
<protein>
    <submittedName>
        <fullName evidence="1">Uncharacterized protein</fullName>
    </submittedName>
</protein>
<evidence type="ECO:0000313" key="1">
    <source>
        <dbReference type="EMBL" id="CAB4137385.1"/>
    </source>
</evidence>
<sequence>MSLNLTIKQMPLAMTPAHADHTWNVALNSYSAYTDIRLVVDIYKNPYRNDSGSTQDYGKVARILVPSNEYGNCIFNVETIISNLVDKNPRNLGAIPTSATTSAQTNPYLVRVADSDTTSVELSTSQATVVNDRTSTISFSNGFNGGYEGFENIYQINEYRCLFGVQYTSGGTSTTIVPTNFSAYTSYTGGTISPLSAETQPYGVMIWPGVQDNKQMSEQYYYSGNNLTGQYNYLDTNVYNWRMSTGTTRGNFMSTYGNETIPMTILGSNVYNTRWRTHYYKCPIIVGFMYGGNPLYTNTTNVKSIVYCQKIDGNGQYNYDAIQNAPVDFSSRSNLQTVAPFGYMQQRIAYGIFKPNPVIRTNSDVAIYLTNDVFGIDYDEYGSSEIVQYKMVGDECFNDPISFLFMNRNGIWDTYTFTKKSQKRFGVNKKTYSTQKSLNVQWWNRQSYDSSETVFYGSVDELLTVDSNFVTQNDAIIIEELLMSPYVYIIQDNWLPEDNQQYIYPYLIPCVVQNKEVEVFQQKYQRLFQYTIELKQTPYRNYDLPI</sequence>
<accession>A0A6J5LSP0</accession>
<reference evidence="1" key="1">
    <citation type="submission" date="2020-04" db="EMBL/GenBank/DDBJ databases">
        <authorList>
            <person name="Chiriac C."/>
            <person name="Salcher M."/>
            <person name="Ghai R."/>
            <person name="Kavagutti S V."/>
        </authorList>
    </citation>
    <scope>NUCLEOTIDE SEQUENCE</scope>
</reference>
<gene>
    <name evidence="1" type="ORF">UFOVP323_22</name>
</gene>
<organism evidence="1">
    <name type="scientific">uncultured Caudovirales phage</name>
    <dbReference type="NCBI Taxonomy" id="2100421"/>
    <lineage>
        <taxon>Viruses</taxon>
        <taxon>Duplodnaviria</taxon>
        <taxon>Heunggongvirae</taxon>
        <taxon>Uroviricota</taxon>
        <taxon>Caudoviricetes</taxon>
        <taxon>Peduoviridae</taxon>
        <taxon>Maltschvirus</taxon>
        <taxon>Maltschvirus maltsch</taxon>
    </lineage>
</organism>
<dbReference type="EMBL" id="LR796332">
    <property type="protein sequence ID" value="CAB4137385.1"/>
    <property type="molecule type" value="Genomic_DNA"/>
</dbReference>